<dbReference type="HOGENOM" id="CLU_000604_1_22_11"/>
<dbReference type="PANTHER" id="PTHR24220">
    <property type="entry name" value="IMPORT ATP-BINDING PROTEIN"/>
    <property type="match status" value="1"/>
</dbReference>
<evidence type="ECO:0000313" key="5">
    <source>
        <dbReference type="EMBL" id="ACV08453.1"/>
    </source>
</evidence>
<name>C7R1Y5_JONDD</name>
<evidence type="ECO:0000256" key="3">
    <source>
        <dbReference type="ARBA" id="ARBA00022840"/>
    </source>
</evidence>
<keyword evidence="3" id="KW-0067">ATP-binding</keyword>
<dbReference type="STRING" id="471856.Jden_0791"/>
<dbReference type="Pfam" id="PF00005">
    <property type="entry name" value="ABC_tran"/>
    <property type="match status" value="1"/>
</dbReference>
<dbReference type="Proteomes" id="UP000000628">
    <property type="component" value="Chromosome"/>
</dbReference>
<dbReference type="EMBL" id="CP001706">
    <property type="protein sequence ID" value="ACV08453.1"/>
    <property type="molecule type" value="Genomic_DNA"/>
</dbReference>
<proteinExistence type="predicted"/>
<dbReference type="Gene3D" id="3.40.50.300">
    <property type="entry name" value="P-loop containing nucleotide triphosphate hydrolases"/>
    <property type="match status" value="1"/>
</dbReference>
<feature type="domain" description="ABC transporter" evidence="4">
    <location>
        <begin position="21"/>
        <end position="268"/>
    </location>
</feature>
<dbReference type="CDD" id="cd03255">
    <property type="entry name" value="ABC_MJ0796_LolCDE_FtsE"/>
    <property type="match status" value="1"/>
</dbReference>
<dbReference type="InterPro" id="IPR015854">
    <property type="entry name" value="ABC_transpr_LolD-like"/>
</dbReference>
<accession>C7R1Y5</accession>
<organism evidence="5 6">
    <name type="scientific">Jonesia denitrificans (strain ATCC 14870 / DSM 20603 / BCRC 15368 / CIP 55.134 / JCM 11481 / NBRC 15587 / NCTC 10816 / Prevot 55134)</name>
    <name type="common">Listeria denitrificans</name>
    <dbReference type="NCBI Taxonomy" id="471856"/>
    <lineage>
        <taxon>Bacteria</taxon>
        <taxon>Bacillati</taxon>
        <taxon>Actinomycetota</taxon>
        <taxon>Actinomycetes</taxon>
        <taxon>Micrococcales</taxon>
        <taxon>Jonesiaceae</taxon>
        <taxon>Jonesia</taxon>
    </lineage>
</organism>
<dbReference type="KEGG" id="jde:Jden_0791"/>
<dbReference type="InterPro" id="IPR017911">
    <property type="entry name" value="MacB-like_ATP-bd"/>
</dbReference>
<reference evidence="5 6" key="1">
    <citation type="journal article" date="2009" name="Stand. Genomic Sci.">
        <title>Complete genome sequence of Jonesia denitrificans type strain (Prevot 55134).</title>
        <authorList>
            <person name="Pukall R."/>
            <person name="Gehrich-Schroter G."/>
            <person name="Lapidus A."/>
            <person name="Nolan M."/>
            <person name="Glavina Del Rio T."/>
            <person name="Lucas S."/>
            <person name="Chen F."/>
            <person name="Tice H."/>
            <person name="Pitluck S."/>
            <person name="Cheng J.F."/>
            <person name="Copeland A."/>
            <person name="Saunders E."/>
            <person name="Brettin T."/>
            <person name="Detter J.C."/>
            <person name="Bruce D."/>
            <person name="Goodwin L."/>
            <person name="Pati A."/>
            <person name="Ivanova N."/>
            <person name="Mavromatis K."/>
            <person name="Ovchinnikova G."/>
            <person name="Chen A."/>
            <person name="Palaniappan K."/>
            <person name="Land M."/>
            <person name="Hauser L."/>
            <person name="Chang Y.J."/>
            <person name="Jeffries C.D."/>
            <person name="Chain P."/>
            <person name="Goker M."/>
            <person name="Bristow J."/>
            <person name="Eisen J.A."/>
            <person name="Markowitz V."/>
            <person name="Hugenholtz P."/>
            <person name="Kyrpides N.C."/>
            <person name="Klenk H.P."/>
            <person name="Han C."/>
        </authorList>
    </citation>
    <scope>NUCLEOTIDE SEQUENCE [LARGE SCALE GENOMIC DNA]</scope>
    <source>
        <strain evidence="6">ATCC 14870 / DSM 20603 / BCRC 15368 / CIP 55.134 / JCM 11481 / NBRC 15587 / NCTC 10816 / Prevot 55134</strain>
    </source>
</reference>
<dbReference type="PROSITE" id="PS50893">
    <property type="entry name" value="ABC_TRANSPORTER_2"/>
    <property type="match status" value="1"/>
</dbReference>
<keyword evidence="2" id="KW-0547">Nucleotide-binding</keyword>
<sequence length="311" mass="33728">MPSTRHIWSEHSQPDVSDADILVRDLVKIYASTGVEVQALQGLSLKVSRGEVVAIIGASGSGKSTLLSILSGHNTPTAGQAWVAGRNLTTLTPRQRIHFARSSVGFVWQNTTKNLISHLSVLDNVMLPLGLGAGEPHRLRTRRAQRRRAYEVLTSLQLDGHAHLFPAALNSAEQQRLAIAVALAGHPRVILADEPTGDLDDHASRDVLAAFTDVSGQFGTTVVVVTHDPTIANHVQRTIAIRDGRTSLEVLRRTTTTPDGQVTEVVEEFAVIDQVGRVQIPAEFTHELGLVDRVRLAMTDGHVEIRPEGHS</sequence>
<keyword evidence="6" id="KW-1185">Reference proteome</keyword>
<keyword evidence="1" id="KW-0813">Transport</keyword>
<dbReference type="InterPro" id="IPR003593">
    <property type="entry name" value="AAA+_ATPase"/>
</dbReference>
<dbReference type="InterPro" id="IPR027417">
    <property type="entry name" value="P-loop_NTPase"/>
</dbReference>
<dbReference type="GO" id="GO:0016887">
    <property type="term" value="F:ATP hydrolysis activity"/>
    <property type="evidence" value="ECO:0007669"/>
    <property type="project" value="InterPro"/>
</dbReference>
<protein>
    <submittedName>
        <fullName evidence="5">ABC transporter related</fullName>
    </submittedName>
</protein>
<dbReference type="PANTHER" id="PTHR24220:SF685">
    <property type="entry name" value="ABC TRANSPORTER RELATED"/>
    <property type="match status" value="1"/>
</dbReference>
<dbReference type="GO" id="GO:0005524">
    <property type="term" value="F:ATP binding"/>
    <property type="evidence" value="ECO:0007669"/>
    <property type="project" value="UniProtKB-KW"/>
</dbReference>
<dbReference type="GO" id="GO:0022857">
    <property type="term" value="F:transmembrane transporter activity"/>
    <property type="evidence" value="ECO:0007669"/>
    <property type="project" value="TreeGrafter"/>
</dbReference>
<evidence type="ECO:0000313" key="6">
    <source>
        <dbReference type="Proteomes" id="UP000000628"/>
    </source>
</evidence>
<evidence type="ECO:0000256" key="1">
    <source>
        <dbReference type="ARBA" id="ARBA00022448"/>
    </source>
</evidence>
<dbReference type="InterPro" id="IPR003439">
    <property type="entry name" value="ABC_transporter-like_ATP-bd"/>
</dbReference>
<evidence type="ECO:0000256" key="2">
    <source>
        <dbReference type="ARBA" id="ARBA00022741"/>
    </source>
</evidence>
<dbReference type="RefSeq" id="WP_015771081.1">
    <property type="nucleotide sequence ID" value="NC_013174.1"/>
</dbReference>
<dbReference type="AlphaFoldDB" id="C7R1Y5"/>
<dbReference type="GO" id="GO:0005886">
    <property type="term" value="C:plasma membrane"/>
    <property type="evidence" value="ECO:0007669"/>
    <property type="project" value="TreeGrafter"/>
</dbReference>
<dbReference type="eggNOG" id="COG1136">
    <property type="taxonomic scope" value="Bacteria"/>
</dbReference>
<dbReference type="SMART" id="SM00382">
    <property type="entry name" value="AAA"/>
    <property type="match status" value="1"/>
</dbReference>
<dbReference type="SUPFAM" id="SSF52540">
    <property type="entry name" value="P-loop containing nucleoside triphosphate hydrolases"/>
    <property type="match status" value="1"/>
</dbReference>
<gene>
    <name evidence="5" type="ordered locus">Jden_0791</name>
</gene>
<evidence type="ECO:0000259" key="4">
    <source>
        <dbReference type="PROSITE" id="PS50893"/>
    </source>
</evidence>